<reference evidence="1 2" key="1">
    <citation type="journal article" date="2018" name="Cell">
        <title>The Chara Genome: Secondary Complexity and Implications for Plant Terrestrialization.</title>
        <authorList>
            <person name="Nishiyama T."/>
            <person name="Sakayama H."/>
            <person name="Vries J.D."/>
            <person name="Buschmann H."/>
            <person name="Saint-Marcoux D."/>
            <person name="Ullrich K.K."/>
            <person name="Haas F.B."/>
            <person name="Vanderstraeten L."/>
            <person name="Becker D."/>
            <person name="Lang D."/>
            <person name="Vosolsobe S."/>
            <person name="Rombauts S."/>
            <person name="Wilhelmsson P.K.I."/>
            <person name="Janitza P."/>
            <person name="Kern R."/>
            <person name="Heyl A."/>
            <person name="Rumpler F."/>
            <person name="Villalobos L.I.A.C."/>
            <person name="Clay J.M."/>
            <person name="Skokan R."/>
            <person name="Toyoda A."/>
            <person name="Suzuki Y."/>
            <person name="Kagoshima H."/>
            <person name="Schijlen E."/>
            <person name="Tajeshwar N."/>
            <person name="Catarino B."/>
            <person name="Hetherington A.J."/>
            <person name="Saltykova A."/>
            <person name="Bonnot C."/>
            <person name="Breuninger H."/>
            <person name="Symeonidi A."/>
            <person name="Radhakrishnan G.V."/>
            <person name="Van Nieuwerburgh F."/>
            <person name="Deforce D."/>
            <person name="Chang C."/>
            <person name="Karol K.G."/>
            <person name="Hedrich R."/>
            <person name="Ulvskov P."/>
            <person name="Glockner G."/>
            <person name="Delwiche C.F."/>
            <person name="Petrasek J."/>
            <person name="Van de Peer Y."/>
            <person name="Friml J."/>
            <person name="Beilby M."/>
            <person name="Dolan L."/>
            <person name="Kohara Y."/>
            <person name="Sugano S."/>
            <person name="Fujiyama A."/>
            <person name="Delaux P.-M."/>
            <person name="Quint M."/>
            <person name="TheiBen G."/>
            <person name="Hagemann M."/>
            <person name="Harholt J."/>
            <person name="Dunand C."/>
            <person name="Zachgo S."/>
            <person name="Langdale J."/>
            <person name="Maumus F."/>
            <person name="Straeten D.V.D."/>
            <person name="Gould S.B."/>
            <person name="Rensing S.A."/>
        </authorList>
    </citation>
    <scope>NUCLEOTIDE SEQUENCE [LARGE SCALE GENOMIC DNA]</scope>
    <source>
        <strain evidence="1 2">S276</strain>
    </source>
</reference>
<dbReference type="EMBL" id="BFEA01000172">
    <property type="protein sequence ID" value="GBG72799.1"/>
    <property type="molecule type" value="Genomic_DNA"/>
</dbReference>
<keyword evidence="2" id="KW-1185">Reference proteome</keyword>
<gene>
    <name evidence="1" type="ORF">CBR_g12367</name>
</gene>
<dbReference type="Gramene" id="GBG72799">
    <property type="protein sequence ID" value="GBG72799"/>
    <property type="gene ID" value="CBR_g12367"/>
</dbReference>
<accession>A0A388KRY8</accession>
<dbReference type="InterPro" id="IPR011004">
    <property type="entry name" value="Trimer_LpxA-like_sf"/>
</dbReference>
<organism evidence="1 2">
    <name type="scientific">Chara braunii</name>
    <name type="common">Braun's stonewort</name>
    <dbReference type="NCBI Taxonomy" id="69332"/>
    <lineage>
        <taxon>Eukaryota</taxon>
        <taxon>Viridiplantae</taxon>
        <taxon>Streptophyta</taxon>
        <taxon>Charophyceae</taxon>
        <taxon>Charales</taxon>
        <taxon>Characeae</taxon>
        <taxon>Chara</taxon>
    </lineage>
</organism>
<evidence type="ECO:0000313" key="1">
    <source>
        <dbReference type="EMBL" id="GBG72799.1"/>
    </source>
</evidence>
<dbReference type="Proteomes" id="UP000265515">
    <property type="component" value="Unassembled WGS sequence"/>
</dbReference>
<evidence type="ECO:0000313" key="2">
    <source>
        <dbReference type="Proteomes" id="UP000265515"/>
    </source>
</evidence>
<dbReference type="OrthoDB" id="8964540at2759"/>
<protein>
    <submittedName>
        <fullName evidence="1">Uncharacterized protein</fullName>
    </submittedName>
</protein>
<name>A0A388KRY8_CHABU</name>
<dbReference type="SUPFAM" id="SSF51161">
    <property type="entry name" value="Trimeric LpxA-like enzymes"/>
    <property type="match status" value="1"/>
</dbReference>
<sequence length="240" mass="26406">MFNSTVVSDSTIVQDTMIVFDSTIVLDSTTVFKSTIVFDTTIMCDSAIDSIVLWTTVMPNTFVVSNMIVESDTMVSVRLDDHVRLDDRVRHDEAVRLGDTALRPVFGTTIRSVVEFNSTTGPIAVFETTPAPVRCRVRLDSAPPVVVFGTTTDNRKCHVALCGCILACWLCPHRLILRTRGAPMWLRVTSWGHLIASVVVTCDRRHLLCGPSSRRAVGLLCTNLRSVNESSLRSVATSCT</sequence>
<dbReference type="AlphaFoldDB" id="A0A388KRY8"/>
<comment type="caution">
    <text evidence="1">The sequence shown here is derived from an EMBL/GenBank/DDBJ whole genome shotgun (WGS) entry which is preliminary data.</text>
</comment>
<proteinExistence type="predicted"/>